<dbReference type="InterPro" id="IPR000524">
    <property type="entry name" value="Tscrpt_reg_HTH_GntR"/>
</dbReference>
<dbReference type="AlphaFoldDB" id="A0A975PFF5"/>
<dbReference type="SUPFAM" id="SSF46785">
    <property type="entry name" value="Winged helix' DNA-binding domain"/>
    <property type="match status" value="1"/>
</dbReference>
<evidence type="ECO:0000313" key="5">
    <source>
        <dbReference type="EMBL" id="QUE51581.1"/>
    </source>
</evidence>
<dbReference type="GO" id="GO:0000976">
    <property type="term" value="F:transcription cis-regulatory region binding"/>
    <property type="evidence" value="ECO:0007669"/>
    <property type="project" value="TreeGrafter"/>
</dbReference>
<dbReference type="PANTHER" id="PTHR30146">
    <property type="entry name" value="LACI-RELATED TRANSCRIPTIONAL REPRESSOR"/>
    <property type="match status" value="1"/>
</dbReference>
<dbReference type="PANTHER" id="PTHR30146:SF155">
    <property type="entry name" value="ALANINE RACEMASE"/>
    <property type="match status" value="1"/>
</dbReference>
<gene>
    <name evidence="5" type="ORF">KBB96_01500</name>
</gene>
<dbReference type="Proteomes" id="UP000676169">
    <property type="component" value="Chromosome"/>
</dbReference>
<dbReference type="InterPro" id="IPR046335">
    <property type="entry name" value="LacI/GalR-like_sensor"/>
</dbReference>
<name>A0A975PFF5_9BACT</name>
<feature type="domain" description="Transcriptional regulator LacI/GalR-like sensor" evidence="4">
    <location>
        <begin position="183"/>
        <end position="339"/>
    </location>
</feature>
<dbReference type="PRINTS" id="PR00035">
    <property type="entry name" value="HTHGNTR"/>
</dbReference>
<dbReference type="SUPFAM" id="SSF53822">
    <property type="entry name" value="Periplasmic binding protein-like I"/>
    <property type="match status" value="1"/>
</dbReference>
<dbReference type="GO" id="GO:0003700">
    <property type="term" value="F:DNA-binding transcription factor activity"/>
    <property type="evidence" value="ECO:0007669"/>
    <property type="project" value="InterPro"/>
</dbReference>
<dbReference type="InterPro" id="IPR036388">
    <property type="entry name" value="WH-like_DNA-bd_sf"/>
</dbReference>
<sequence>MRLRIQGGEWKEFLPGERRLAELLQVGRDTVRLAVQQLEREGTISPAEAGSRRRILVTTFAARKSNAGKHLKIGLLAHRPLEQLSQPALLEVDQIRRAIAGKGGSLEVFAPSWYERRAPAKNLEAFVSEETCSAWILLRSSEPVQRWFMQKGLPCLIRGYPHEGIDLPHLDVDWEATARHAAGRLWRLGHQRVGILVPTESLRGIAAAVKGALDLGETGFQPFEIPENGTVDGIARGLARALQLRNPPTALIATRPRQAATVLTWLGSRGIRVPADISLISLAREPFLEHLVPEVSGYDVDPDSVAKQVMRRLTSLISGNPHPGGNSWITPEVVKGASVAALKA</sequence>
<evidence type="ECO:0000313" key="6">
    <source>
        <dbReference type="Proteomes" id="UP000676169"/>
    </source>
</evidence>
<evidence type="ECO:0000256" key="3">
    <source>
        <dbReference type="ARBA" id="ARBA00023163"/>
    </source>
</evidence>
<dbReference type="Pfam" id="PF13377">
    <property type="entry name" value="Peripla_BP_3"/>
    <property type="match status" value="1"/>
</dbReference>
<evidence type="ECO:0000256" key="2">
    <source>
        <dbReference type="ARBA" id="ARBA00023125"/>
    </source>
</evidence>
<dbReference type="Gene3D" id="1.10.10.10">
    <property type="entry name" value="Winged helix-like DNA-binding domain superfamily/Winged helix DNA-binding domain"/>
    <property type="match status" value="1"/>
</dbReference>
<keyword evidence="2" id="KW-0238">DNA-binding</keyword>
<keyword evidence="1" id="KW-0805">Transcription regulation</keyword>
<accession>A0A975PFF5</accession>
<dbReference type="InterPro" id="IPR036390">
    <property type="entry name" value="WH_DNA-bd_sf"/>
</dbReference>
<proteinExistence type="predicted"/>
<evidence type="ECO:0000259" key="4">
    <source>
        <dbReference type="Pfam" id="PF13377"/>
    </source>
</evidence>
<keyword evidence="3" id="KW-0804">Transcription</keyword>
<dbReference type="InterPro" id="IPR028082">
    <property type="entry name" value="Peripla_BP_I"/>
</dbReference>
<keyword evidence="6" id="KW-1185">Reference proteome</keyword>
<dbReference type="KEGG" id="lamb:KBB96_01500"/>
<dbReference type="RefSeq" id="WP_211631720.1">
    <property type="nucleotide sequence ID" value="NZ_CP073100.1"/>
</dbReference>
<dbReference type="Gene3D" id="3.40.50.2300">
    <property type="match status" value="2"/>
</dbReference>
<protein>
    <submittedName>
        <fullName evidence="5">Substrate-binding domain-containing protein</fullName>
    </submittedName>
</protein>
<dbReference type="EMBL" id="CP073100">
    <property type="protein sequence ID" value="QUE51581.1"/>
    <property type="molecule type" value="Genomic_DNA"/>
</dbReference>
<organism evidence="5 6">
    <name type="scientific">Luteolibacter ambystomatis</name>
    <dbReference type="NCBI Taxonomy" id="2824561"/>
    <lineage>
        <taxon>Bacteria</taxon>
        <taxon>Pseudomonadati</taxon>
        <taxon>Verrucomicrobiota</taxon>
        <taxon>Verrucomicrobiia</taxon>
        <taxon>Verrucomicrobiales</taxon>
        <taxon>Verrucomicrobiaceae</taxon>
        <taxon>Luteolibacter</taxon>
    </lineage>
</organism>
<reference evidence="5" key="1">
    <citation type="submission" date="2021-04" db="EMBL/GenBank/DDBJ databases">
        <title>Luteolibacter sp. 32A isolated from the skin of an Anderson's salamander (Ambystoma andersonii).</title>
        <authorList>
            <person name="Spergser J."/>
            <person name="Busse H.-J."/>
        </authorList>
    </citation>
    <scope>NUCLEOTIDE SEQUENCE</scope>
    <source>
        <strain evidence="5">32A</strain>
    </source>
</reference>
<evidence type="ECO:0000256" key="1">
    <source>
        <dbReference type="ARBA" id="ARBA00023015"/>
    </source>
</evidence>